<feature type="signal peptide" evidence="8">
    <location>
        <begin position="1"/>
        <end position="18"/>
    </location>
</feature>
<dbReference type="PANTHER" id="PTHR30520">
    <property type="entry name" value="FORMATE TRANSPORTER-RELATED"/>
    <property type="match status" value="1"/>
</dbReference>
<dbReference type="AlphaFoldDB" id="A0A0D3JSK9"/>
<feature type="chain" id="PRO_5044275355" description="Formate/nitrite transporter" evidence="8">
    <location>
        <begin position="19"/>
        <end position="305"/>
    </location>
</feature>
<evidence type="ECO:0000256" key="5">
    <source>
        <dbReference type="ARBA" id="ARBA00023136"/>
    </source>
</evidence>
<evidence type="ECO:0000313" key="9">
    <source>
        <dbReference type="EnsemblProtists" id="EOD26494"/>
    </source>
</evidence>
<dbReference type="Pfam" id="PF01226">
    <property type="entry name" value="Form_Nir_trans"/>
    <property type="match status" value="1"/>
</dbReference>
<keyword evidence="8" id="KW-0732">Signal</keyword>
<proteinExistence type="inferred from homology"/>
<comment type="subcellular location">
    <subcellularLocation>
        <location evidence="1">Membrane</location>
        <topology evidence="1">Multi-pass membrane protein</topology>
    </subcellularLocation>
</comment>
<evidence type="ECO:0000256" key="6">
    <source>
        <dbReference type="ARBA" id="ARBA00049660"/>
    </source>
</evidence>
<reference evidence="9" key="2">
    <citation type="submission" date="2024-10" db="UniProtKB">
        <authorList>
            <consortium name="EnsemblProtists"/>
        </authorList>
    </citation>
    <scope>IDENTIFICATION</scope>
</reference>
<dbReference type="Proteomes" id="UP000013827">
    <property type="component" value="Unassembled WGS sequence"/>
</dbReference>
<feature type="transmembrane region" description="Helical" evidence="7">
    <location>
        <begin position="274"/>
        <end position="296"/>
    </location>
</feature>
<keyword evidence="4 7" id="KW-1133">Transmembrane helix</keyword>
<evidence type="ECO:0000256" key="7">
    <source>
        <dbReference type="SAM" id="Phobius"/>
    </source>
</evidence>
<evidence type="ECO:0000256" key="3">
    <source>
        <dbReference type="ARBA" id="ARBA00022692"/>
    </source>
</evidence>
<keyword evidence="3 7" id="KW-0812">Transmembrane</keyword>
<protein>
    <recommendedName>
        <fullName evidence="11">Formate/nitrite transporter</fullName>
    </recommendedName>
</protein>
<keyword evidence="2" id="KW-0813">Transport</keyword>
<feature type="transmembrane region" description="Helical" evidence="7">
    <location>
        <begin position="232"/>
        <end position="254"/>
    </location>
</feature>
<feature type="transmembrane region" description="Helical" evidence="7">
    <location>
        <begin position="202"/>
        <end position="220"/>
    </location>
</feature>
<feature type="transmembrane region" description="Helical" evidence="7">
    <location>
        <begin position="134"/>
        <end position="151"/>
    </location>
</feature>
<dbReference type="OMA" id="SIRPLVM"/>
<reference evidence="10" key="1">
    <citation type="journal article" date="2013" name="Nature">
        <title>Pan genome of the phytoplankton Emiliania underpins its global distribution.</title>
        <authorList>
            <person name="Read B.A."/>
            <person name="Kegel J."/>
            <person name="Klute M.J."/>
            <person name="Kuo A."/>
            <person name="Lefebvre S.C."/>
            <person name="Maumus F."/>
            <person name="Mayer C."/>
            <person name="Miller J."/>
            <person name="Monier A."/>
            <person name="Salamov A."/>
            <person name="Young J."/>
            <person name="Aguilar M."/>
            <person name="Claverie J.M."/>
            <person name="Frickenhaus S."/>
            <person name="Gonzalez K."/>
            <person name="Herman E.K."/>
            <person name="Lin Y.C."/>
            <person name="Napier J."/>
            <person name="Ogata H."/>
            <person name="Sarno A.F."/>
            <person name="Shmutz J."/>
            <person name="Schroeder D."/>
            <person name="de Vargas C."/>
            <person name="Verret F."/>
            <person name="von Dassow P."/>
            <person name="Valentin K."/>
            <person name="Van de Peer Y."/>
            <person name="Wheeler G."/>
            <person name="Dacks J.B."/>
            <person name="Delwiche C.F."/>
            <person name="Dyhrman S.T."/>
            <person name="Glockner G."/>
            <person name="John U."/>
            <person name="Richards T."/>
            <person name="Worden A.Z."/>
            <person name="Zhang X."/>
            <person name="Grigoriev I.V."/>
            <person name="Allen A.E."/>
            <person name="Bidle K."/>
            <person name="Borodovsky M."/>
            <person name="Bowler C."/>
            <person name="Brownlee C."/>
            <person name="Cock J.M."/>
            <person name="Elias M."/>
            <person name="Gladyshev V.N."/>
            <person name="Groth M."/>
            <person name="Guda C."/>
            <person name="Hadaegh A."/>
            <person name="Iglesias-Rodriguez M.D."/>
            <person name="Jenkins J."/>
            <person name="Jones B.M."/>
            <person name="Lawson T."/>
            <person name="Leese F."/>
            <person name="Lindquist E."/>
            <person name="Lobanov A."/>
            <person name="Lomsadze A."/>
            <person name="Malik S.B."/>
            <person name="Marsh M.E."/>
            <person name="Mackinder L."/>
            <person name="Mock T."/>
            <person name="Mueller-Roeber B."/>
            <person name="Pagarete A."/>
            <person name="Parker M."/>
            <person name="Probert I."/>
            <person name="Quesneville H."/>
            <person name="Raines C."/>
            <person name="Rensing S.A."/>
            <person name="Riano-Pachon D.M."/>
            <person name="Richier S."/>
            <person name="Rokitta S."/>
            <person name="Shiraiwa Y."/>
            <person name="Soanes D.M."/>
            <person name="van der Giezen M."/>
            <person name="Wahlund T.M."/>
            <person name="Williams B."/>
            <person name="Wilson W."/>
            <person name="Wolfe G."/>
            <person name="Wurch L.L."/>
        </authorList>
    </citation>
    <scope>NUCLEOTIDE SEQUENCE</scope>
</reference>
<evidence type="ECO:0000256" key="2">
    <source>
        <dbReference type="ARBA" id="ARBA00022448"/>
    </source>
</evidence>
<dbReference type="EnsemblProtists" id="EOD26494">
    <property type="protein sequence ID" value="EOD26494"/>
    <property type="gene ID" value="EMIHUDRAFT_64600"/>
</dbReference>
<evidence type="ECO:0008006" key="11">
    <source>
        <dbReference type="Google" id="ProtNLM"/>
    </source>
</evidence>
<dbReference type="FunFam" id="1.20.1080.10:FF:000011">
    <property type="entry name" value="Formate family transporter"/>
    <property type="match status" value="1"/>
</dbReference>
<feature type="transmembrane region" description="Helical" evidence="7">
    <location>
        <begin position="158"/>
        <end position="182"/>
    </location>
</feature>
<dbReference type="RefSeq" id="XP_005778923.1">
    <property type="nucleotide sequence ID" value="XM_005778866.1"/>
</dbReference>
<dbReference type="Gene3D" id="1.20.1080.10">
    <property type="entry name" value="Glycerol uptake facilitator protein"/>
    <property type="match status" value="1"/>
</dbReference>
<dbReference type="HOGENOM" id="CLU_036896_1_1_1"/>
<dbReference type="GO" id="GO:0005886">
    <property type="term" value="C:plasma membrane"/>
    <property type="evidence" value="ECO:0007669"/>
    <property type="project" value="TreeGrafter"/>
</dbReference>
<dbReference type="InterPro" id="IPR023271">
    <property type="entry name" value="Aquaporin-like"/>
</dbReference>
<keyword evidence="5 7" id="KW-0472">Membrane</keyword>
<evidence type="ECO:0000313" key="10">
    <source>
        <dbReference type="Proteomes" id="UP000013827"/>
    </source>
</evidence>
<accession>A0A0D3JSK9</accession>
<sequence length="305" mass="30967">MVVALAAIALAASSPDRAVNPPRAAALRRSLQLRGGGPVQSVASVKTPPEAYRSLAEKGAANAKLDPLKILHQSIMGGCYVGFGGLLSTMVAGNVPGIAASNPGLQKLLFAALFPMNLLLILNTGGQLFTGNAAAVPAALYEGLVTFPLLVQSWLLSFVGNLIGCAGFALAANYCGIVTGGAAELAASTAVKKCGAAFGPTLVKAVLCNWLVCLAVWLAGAANDMAGKMVGIWFPISTFVAIGFEHSVANMFLLPLGLLKGADLSLGDVLLKNMLPVTIGNAVAGALIVAAGYSYAFGKLGEEKA</sequence>
<evidence type="ECO:0000256" key="4">
    <source>
        <dbReference type="ARBA" id="ARBA00022989"/>
    </source>
</evidence>
<dbReference type="InterPro" id="IPR024002">
    <property type="entry name" value="For/NO2_transpt_CS"/>
</dbReference>
<dbReference type="GO" id="GO:0015499">
    <property type="term" value="F:formate transmembrane transporter activity"/>
    <property type="evidence" value="ECO:0007669"/>
    <property type="project" value="TreeGrafter"/>
</dbReference>
<keyword evidence="10" id="KW-1185">Reference proteome</keyword>
<name>A0A0D3JSK9_EMIH1</name>
<evidence type="ECO:0000256" key="8">
    <source>
        <dbReference type="SAM" id="SignalP"/>
    </source>
</evidence>
<dbReference type="eggNOG" id="ENOG502S3A5">
    <property type="taxonomic scope" value="Eukaryota"/>
</dbReference>
<dbReference type="PaxDb" id="2903-EOD26494"/>
<dbReference type="PANTHER" id="PTHR30520:SF6">
    <property type="entry name" value="FORMATE_NITRATE FAMILY TRANSPORTER (EUROFUNG)"/>
    <property type="match status" value="1"/>
</dbReference>
<feature type="transmembrane region" description="Helical" evidence="7">
    <location>
        <begin position="75"/>
        <end position="96"/>
    </location>
</feature>
<dbReference type="InterPro" id="IPR000292">
    <property type="entry name" value="For/NO2_transpt"/>
</dbReference>
<dbReference type="PROSITE" id="PS01006">
    <property type="entry name" value="FORMATE_NITRITE_TP_2"/>
    <property type="match status" value="1"/>
</dbReference>
<dbReference type="KEGG" id="ehx:EMIHUDRAFT_64600"/>
<dbReference type="GeneID" id="17272040"/>
<evidence type="ECO:0000256" key="1">
    <source>
        <dbReference type="ARBA" id="ARBA00004141"/>
    </source>
</evidence>
<organism evidence="9 10">
    <name type="scientific">Emiliania huxleyi (strain CCMP1516)</name>
    <dbReference type="NCBI Taxonomy" id="280463"/>
    <lineage>
        <taxon>Eukaryota</taxon>
        <taxon>Haptista</taxon>
        <taxon>Haptophyta</taxon>
        <taxon>Prymnesiophyceae</taxon>
        <taxon>Isochrysidales</taxon>
        <taxon>Noelaerhabdaceae</taxon>
        <taxon>Emiliania</taxon>
    </lineage>
</organism>
<comment type="similarity">
    <text evidence="6">Belongs to the FNT transporter (TC 1.A.16) family.</text>
</comment>
<feature type="transmembrane region" description="Helical" evidence="7">
    <location>
        <begin position="108"/>
        <end position="128"/>
    </location>
</feature>